<dbReference type="RefSeq" id="XP_017031527.1">
    <property type="nucleotide sequence ID" value="XM_017176038.2"/>
</dbReference>
<keyword evidence="1" id="KW-1185">Reference proteome</keyword>
<gene>
    <name evidence="2" type="primary">LOC108081059</name>
</gene>
<proteinExistence type="predicted"/>
<dbReference type="GeneID" id="108081059"/>
<organism evidence="1 2">
    <name type="scientific">Drosophila kikkawai</name>
    <name type="common">Fruit fly</name>
    <dbReference type="NCBI Taxonomy" id="30033"/>
    <lineage>
        <taxon>Eukaryota</taxon>
        <taxon>Metazoa</taxon>
        <taxon>Ecdysozoa</taxon>
        <taxon>Arthropoda</taxon>
        <taxon>Hexapoda</taxon>
        <taxon>Insecta</taxon>
        <taxon>Pterygota</taxon>
        <taxon>Neoptera</taxon>
        <taxon>Endopterygota</taxon>
        <taxon>Diptera</taxon>
        <taxon>Brachycera</taxon>
        <taxon>Muscomorpha</taxon>
        <taxon>Ephydroidea</taxon>
        <taxon>Drosophilidae</taxon>
        <taxon>Drosophila</taxon>
        <taxon>Sophophora</taxon>
    </lineage>
</organism>
<protein>
    <submittedName>
        <fullName evidence="2">Uncharacterized protein</fullName>
    </submittedName>
</protein>
<dbReference type="InterPro" id="IPR029138">
    <property type="entry name" value="SNAPC5"/>
</dbReference>
<evidence type="ECO:0000313" key="2">
    <source>
        <dbReference type="RefSeq" id="XP_017031527.1"/>
    </source>
</evidence>
<dbReference type="Proteomes" id="UP001652661">
    <property type="component" value="Chromosome 3R"/>
</dbReference>
<accession>A0A6P4IRE6</accession>
<sequence>MLQSNHVLQKEQIELFSIQRKLEKVLPVIQETLNSLKVEELHLKSLGLQNNIIPTRDPLHIDLDGPEMQPVLVSESEHINNQQLVDLAFQKLEQYDEEMDSD</sequence>
<dbReference type="GO" id="GO:0005634">
    <property type="term" value="C:nucleus"/>
    <property type="evidence" value="ECO:0007669"/>
    <property type="project" value="InterPro"/>
</dbReference>
<dbReference type="GO" id="GO:0006366">
    <property type="term" value="P:transcription by RNA polymerase II"/>
    <property type="evidence" value="ECO:0007669"/>
    <property type="project" value="InterPro"/>
</dbReference>
<evidence type="ECO:0000313" key="1">
    <source>
        <dbReference type="Proteomes" id="UP001652661"/>
    </source>
</evidence>
<reference evidence="2" key="1">
    <citation type="submission" date="2025-08" db="UniProtKB">
        <authorList>
            <consortium name="RefSeq"/>
        </authorList>
    </citation>
    <scope>IDENTIFICATION</scope>
    <source>
        <strain evidence="2">14028-0561.14</strain>
        <tissue evidence="2">Whole fly</tissue>
    </source>
</reference>
<name>A0A6P4IRE6_DROKI</name>
<dbReference type="AlphaFoldDB" id="A0A6P4IRE6"/>
<dbReference type="Pfam" id="PF15497">
    <property type="entry name" value="SNAPC5"/>
    <property type="match status" value="1"/>
</dbReference>
<dbReference type="OrthoDB" id="8067224at2759"/>
<dbReference type="GO" id="GO:0006384">
    <property type="term" value="P:transcription initiation at RNA polymerase III promoter"/>
    <property type="evidence" value="ECO:0007669"/>
    <property type="project" value="InterPro"/>
</dbReference>